<gene>
    <name evidence="1" type="ORF">NCTC11224_01658</name>
</gene>
<evidence type="ECO:0000313" key="2">
    <source>
        <dbReference type="Proteomes" id="UP000251853"/>
    </source>
</evidence>
<dbReference type="Proteomes" id="UP000251853">
    <property type="component" value="Unassembled WGS sequence"/>
</dbReference>
<dbReference type="AlphaFoldDB" id="A0A2X2W9H3"/>
<dbReference type="RefSeq" id="WP_112481722.1">
    <property type="nucleotide sequence ID" value="NZ_JAIWZC010000001.1"/>
</dbReference>
<name>A0A2X2W9H3_9FIRM</name>
<organism evidence="1 2">
    <name type="scientific">Enterocloster clostridioformis</name>
    <dbReference type="NCBI Taxonomy" id="1531"/>
    <lineage>
        <taxon>Bacteria</taxon>
        <taxon>Bacillati</taxon>
        <taxon>Bacillota</taxon>
        <taxon>Clostridia</taxon>
        <taxon>Lachnospirales</taxon>
        <taxon>Lachnospiraceae</taxon>
        <taxon>Enterocloster</taxon>
    </lineage>
</organism>
<evidence type="ECO:0000313" key="1">
    <source>
        <dbReference type="EMBL" id="SQB10340.1"/>
    </source>
</evidence>
<proteinExistence type="predicted"/>
<sequence length="357" mass="42559">MRYEPEEFERLKDYVDEFMKRGPLGDIFTPFFYKPYPYNQTENVLDTLRFADARKLLIDYLYKVSRAKSIEVTRQTEGLIGELWEYGYPDKNREPDFLKNLAWDICRMTKSVDYWQWEAMRLPGESESDVVRRTYQEIKNPEKRREFMQFWIDYLERMRPKYELEIQAAEVLTRLNKGFTHMETPFMERITVLVENKNFLDSQKYHDASIYYILKKEQDGTISYKGVAEYEQEMAVYFSVSEEEVTEIYIGDTSVHEDLFKPLEEGYEIAVVTMDGHFNVWDELDREGLDTLPYREGFEDYLIYCKERNITAASITASIGWSVGDLIGEAESQMQDYKNHVNQTDRKRTSTALLKYQ</sequence>
<reference evidence="1 2" key="1">
    <citation type="submission" date="2018-06" db="EMBL/GenBank/DDBJ databases">
        <authorList>
            <consortium name="Pathogen Informatics"/>
            <person name="Doyle S."/>
        </authorList>
    </citation>
    <scope>NUCLEOTIDE SEQUENCE [LARGE SCALE GENOMIC DNA]</scope>
    <source>
        <strain evidence="1 2">NCTC11224</strain>
    </source>
</reference>
<dbReference type="EMBL" id="UAVW01000003">
    <property type="protein sequence ID" value="SQB10340.1"/>
    <property type="molecule type" value="Genomic_DNA"/>
</dbReference>
<accession>A0A2X2W9H3</accession>
<protein>
    <submittedName>
        <fullName evidence="1">Uncharacterized protein</fullName>
    </submittedName>
</protein>
<keyword evidence="2" id="KW-1185">Reference proteome</keyword>